<dbReference type="OrthoDB" id="10069349at2759"/>
<dbReference type="SMART" id="SM00212">
    <property type="entry name" value="UBCc"/>
    <property type="match status" value="1"/>
</dbReference>
<accession>M2NNU0</accession>
<sequence length="476" mass="51493">MSAWNMNARALRRLATDRNALYSQPLPPNYLLPSDEQSGDVLNEVDVLLAGPAHTPFSAGVFRLHLSIPSTYPDQPPTAAFRTPIFHPNVDPTTGGVCVETLKRDWDSKLTLKDILFVISCLLIQPNPDSALNAEAGSLIQEDYNAFARRAVLMTDIHACVPGTLKDAVKEAQNRGQVAADEAPVVSGVDVIDFAAETAVPGKRRRLGGTARQKGLVANRRTAVSPIPGSSRMQHGIVNGRPFVRETNDSDPFGGTVGQAGPFDRRAPASDSSSVAGESDRENDESLSPTKIRSPKLPTPRRPPGQPVALGELQTEGLSESDGDMEPEYPPSPRKSPSKSPRKQLPWTASALSARPDSSRDAAAQARNITPANLTDRPLAADSPFAQAANAAPSPRKSRLRQTATPERRKAQTEVSAVVSSPEVQSDEISERESPSSLKQESAFDARLWRLCGGDLRRWNRADFDGDPFNKIAPRW</sequence>
<evidence type="ECO:0000256" key="6">
    <source>
        <dbReference type="ARBA" id="ARBA00042190"/>
    </source>
</evidence>
<dbReference type="Proteomes" id="UP000011761">
    <property type="component" value="Unassembled WGS sequence"/>
</dbReference>
<keyword evidence="1" id="KW-0808">Transferase</keyword>
<evidence type="ECO:0000256" key="5">
    <source>
        <dbReference type="ARBA" id="ARBA00042179"/>
    </source>
</evidence>
<evidence type="ECO:0000256" key="3">
    <source>
        <dbReference type="ARBA" id="ARBA00039884"/>
    </source>
</evidence>
<dbReference type="PANTHER" id="PTHR24067">
    <property type="entry name" value="UBIQUITIN-CONJUGATING ENZYME E2"/>
    <property type="match status" value="1"/>
</dbReference>
<dbReference type="HOGENOM" id="CLU_030988_0_1_1"/>
<dbReference type="PROSITE" id="PS50127">
    <property type="entry name" value="UBC_2"/>
    <property type="match status" value="1"/>
</dbReference>
<dbReference type="RefSeq" id="XP_007672384.1">
    <property type="nucleotide sequence ID" value="XM_007674194.1"/>
</dbReference>
<feature type="compositionally biased region" description="Pro residues" evidence="8">
    <location>
        <begin position="297"/>
        <end position="306"/>
    </location>
</feature>
<gene>
    <name evidence="10" type="ORF">BAUCODRAFT_201820</name>
</gene>
<evidence type="ECO:0000256" key="4">
    <source>
        <dbReference type="ARBA" id="ARBA00041569"/>
    </source>
</evidence>
<evidence type="ECO:0000313" key="11">
    <source>
        <dbReference type="Proteomes" id="UP000011761"/>
    </source>
</evidence>
<evidence type="ECO:0000313" key="10">
    <source>
        <dbReference type="EMBL" id="EMD01200.1"/>
    </source>
</evidence>
<dbReference type="GO" id="GO:0016740">
    <property type="term" value="F:transferase activity"/>
    <property type="evidence" value="ECO:0007669"/>
    <property type="project" value="UniProtKB-KW"/>
</dbReference>
<feature type="compositionally biased region" description="Low complexity" evidence="8">
    <location>
        <begin position="349"/>
        <end position="367"/>
    </location>
</feature>
<name>M2NNU0_BAUPA</name>
<dbReference type="SUPFAM" id="SSF54495">
    <property type="entry name" value="UBC-like"/>
    <property type="match status" value="1"/>
</dbReference>
<evidence type="ECO:0000256" key="2">
    <source>
        <dbReference type="ARBA" id="ARBA00022786"/>
    </source>
</evidence>
<evidence type="ECO:0000259" key="9">
    <source>
        <dbReference type="PROSITE" id="PS50127"/>
    </source>
</evidence>
<keyword evidence="2" id="KW-0833">Ubl conjugation pathway</keyword>
<feature type="compositionally biased region" description="Polar residues" evidence="8">
    <location>
        <begin position="413"/>
        <end position="424"/>
    </location>
</feature>
<evidence type="ECO:0000256" key="7">
    <source>
        <dbReference type="PROSITE-ProRule" id="PRU10133"/>
    </source>
</evidence>
<dbReference type="OMA" id="ELMTRIH"/>
<feature type="active site" description="Glycyl thioester intermediate" evidence="7">
    <location>
        <position position="98"/>
    </location>
</feature>
<protein>
    <recommendedName>
        <fullName evidence="3">Ubiquitin-conjugating enzyme E2 2</fullName>
    </recommendedName>
    <alternativeName>
        <fullName evidence="5">E2 ubiquitin-conjugating enzyme 2</fullName>
    </alternativeName>
    <alternativeName>
        <fullName evidence="6">Ubiquitin carrier protein UBC2</fullName>
    </alternativeName>
    <alternativeName>
        <fullName evidence="4">Ubiquitin-protein ligase UBC2</fullName>
    </alternativeName>
</protein>
<dbReference type="EMBL" id="KB445550">
    <property type="protein sequence ID" value="EMD01200.1"/>
    <property type="molecule type" value="Genomic_DNA"/>
</dbReference>
<reference evidence="10 11" key="1">
    <citation type="journal article" date="2012" name="PLoS Pathog.">
        <title>Diverse lifestyles and strategies of plant pathogenesis encoded in the genomes of eighteen Dothideomycetes fungi.</title>
        <authorList>
            <person name="Ohm R.A."/>
            <person name="Feau N."/>
            <person name="Henrissat B."/>
            <person name="Schoch C.L."/>
            <person name="Horwitz B.A."/>
            <person name="Barry K.W."/>
            <person name="Condon B.J."/>
            <person name="Copeland A.C."/>
            <person name="Dhillon B."/>
            <person name="Glaser F."/>
            <person name="Hesse C.N."/>
            <person name="Kosti I."/>
            <person name="LaButti K."/>
            <person name="Lindquist E.A."/>
            <person name="Lucas S."/>
            <person name="Salamov A.A."/>
            <person name="Bradshaw R.E."/>
            <person name="Ciuffetti L."/>
            <person name="Hamelin R.C."/>
            <person name="Kema G.H.J."/>
            <person name="Lawrence C."/>
            <person name="Scott J.A."/>
            <person name="Spatafora J.W."/>
            <person name="Turgeon B.G."/>
            <person name="de Wit P.J.G.M."/>
            <person name="Zhong S."/>
            <person name="Goodwin S.B."/>
            <person name="Grigoriev I.V."/>
        </authorList>
    </citation>
    <scope>NUCLEOTIDE SEQUENCE [LARGE SCALE GENOMIC DNA]</scope>
    <source>
        <strain evidence="10 11">UAMH 10762</strain>
    </source>
</reference>
<dbReference type="KEGG" id="bcom:BAUCODRAFT_201820"/>
<dbReference type="STRING" id="717646.M2NNU0"/>
<dbReference type="PROSITE" id="PS00183">
    <property type="entry name" value="UBC_1"/>
    <property type="match status" value="1"/>
</dbReference>
<dbReference type="GeneID" id="19109642"/>
<evidence type="ECO:0000256" key="1">
    <source>
        <dbReference type="ARBA" id="ARBA00022679"/>
    </source>
</evidence>
<dbReference type="InterPro" id="IPR023313">
    <property type="entry name" value="UBQ-conjugating_AS"/>
</dbReference>
<keyword evidence="11" id="KW-1185">Reference proteome</keyword>
<dbReference type="eggNOG" id="KOG0423">
    <property type="taxonomic scope" value="Eukaryota"/>
</dbReference>
<feature type="domain" description="UBC core" evidence="9">
    <location>
        <begin position="9"/>
        <end position="160"/>
    </location>
</feature>
<dbReference type="InterPro" id="IPR016135">
    <property type="entry name" value="UBQ-conjugating_enzyme/RWD"/>
</dbReference>
<dbReference type="InterPro" id="IPR000608">
    <property type="entry name" value="UBC"/>
</dbReference>
<feature type="region of interest" description="Disordered" evidence="8">
    <location>
        <begin position="242"/>
        <end position="441"/>
    </location>
</feature>
<dbReference type="Pfam" id="PF00179">
    <property type="entry name" value="UQ_con"/>
    <property type="match status" value="1"/>
</dbReference>
<evidence type="ECO:0000256" key="8">
    <source>
        <dbReference type="SAM" id="MobiDB-lite"/>
    </source>
</evidence>
<proteinExistence type="predicted"/>
<organism evidence="10 11">
    <name type="scientific">Baudoinia panamericana (strain UAMH 10762)</name>
    <name type="common">Angels' share fungus</name>
    <name type="synonym">Baudoinia compniacensis (strain UAMH 10762)</name>
    <dbReference type="NCBI Taxonomy" id="717646"/>
    <lineage>
        <taxon>Eukaryota</taxon>
        <taxon>Fungi</taxon>
        <taxon>Dikarya</taxon>
        <taxon>Ascomycota</taxon>
        <taxon>Pezizomycotina</taxon>
        <taxon>Dothideomycetes</taxon>
        <taxon>Dothideomycetidae</taxon>
        <taxon>Mycosphaerellales</taxon>
        <taxon>Teratosphaeriaceae</taxon>
        <taxon>Baudoinia</taxon>
    </lineage>
</organism>
<dbReference type="Gene3D" id="3.10.110.10">
    <property type="entry name" value="Ubiquitin Conjugating Enzyme"/>
    <property type="match status" value="1"/>
</dbReference>
<dbReference type="AlphaFoldDB" id="M2NNU0"/>
<dbReference type="InterPro" id="IPR050113">
    <property type="entry name" value="Ub_conjugating_enzyme"/>
</dbReference>